<protein>
    <submittedName>
        <fullName evidence="2">Uncharacterized protein</fullName>
    </submittedName>
</protein>
<gene>
    <name evidence="2" type="ORF">BI308_15170</name>
</gene>
<dbReference type="STRING" id="1925591.BI308_15170"/>
<evidence type="ECO:0000313" key="3">
    <source>
        <dbReference type="Proteomes" id="UP000183940"/>
    </source>
</evidence>
<evidence type="ECO:0000256" key="1">
    <source>
        <dbReference type="SAM" id="MobiDB-lite"/>
    </source>
</evidence>
<dbReference type="Proteomes" id="UP000183940">
    <property type="component" value="Unassembled WGS sequence"/>
</dbReference>
<organism evidence="2 3">
    <name type="scientific">Roseofilum reptotaenium AO1-A</name>
    <dbReference type="NCBI Taxonomy" id="1925591"/>
    <lineage>
        <taxon>Bacteria</taxon>
        <taxon>Bacillati</taxon>
        <taxon>Cyanobacteriota</taxon>
        <taxon>Cyanophyceae</taxon>
        <taxon>Desertifilales</taxon>
        <taxon>Desertifilaceae</taxon>
        <taxon>Roseofilum</taxon>
    </lineage>
</organism>
<sequence length="230" mass="25693">MATSKLNRQGKSQRHLRLSDRVSTTPVVESVVSIGESNRHLYVSRSQTSSERIIYPFDRLSEQPTAVSNPADITESGLPSSAEEEKGIYLDLETLQGFEVANHQFEHWGIQFRNAIALQPSNPAYPPKSGSMVLIAGPKSGWMEVLFTQPIRAVSCYVTSSRRITLTGFNRENEAIAYTELSEANLATLKGSIAPNALLTLITETPDIYRINFSAFDGQFSVDDFYFYWD</sequence>
<keyword evidence="3" id="KW-1185">Reference proteome</keyword>
<comment type="caution">
    <text evidence="2">The sequence shown here is derived from an EMBL/GenBank/DDBJ whole genome shotgun (WGS) entry which is preliminary data.</text>
</comment>
<feature type="compositionally biased region" description="Polar residues" evidence="1">
    <location>
        <begin position="1"/>
        <end position="10"/>
    </location>
</feature>
<name>A0A1L9QQ23_9CYAN</name>
<proteinExistence type="predicted"/>
<accession>A0A1L9QQ23</accession>
<dbReference type="EMBL" id="MLAW01000026">
    <property type="protein sequence ID" value="OJJ24770.1"/>
    <property type="molecule type" value="Genomic_DNA"/>
</dbReference>
<feature type="region of interest" description="Disordered" evidence="1">
    <location>
        <begin position="1"/>
        <end position="20"/>
    </location>
</feature>
<reference evidence="2" key="1">
    <citation type="submission" date="2016-10" db="EMBL/GenBank/DDBJ databases">
        <title>CRISPR-Cas defence system in Roseofilum reptotaenium: evidence of a bacteriophage-cyanobacterium arms race in the coral black band disease.</title>
        <authorList>
            <person name="Buerger P."/>
            <person name="Wood-Charlson E.M."/>
            <person name="Weynberg K.D."/>
            <person name="Willis B."/>
            <person name="Van Oppen M.J."/>
        </authorList>
    </citation>
    <scope>NUCLEOTIDE SEQUENCE [LARGE SCALE GENOMIC DNA]</scope>
    <source>
        <strain evidence="2">AO1-A</strain>
    </source>
</reference>
<dbReference type="AlphaFoldDB" id="A0A1L9QQ23"/>
<evidence type="ECO:0000313" key="2">
    <source>
        <dbReference type="EMBL" id="OJJ24770.1"/>
    </source>
</evidence>